<dbReference type="EMBL" id="NQJD01000002">
    <property type="protein sequence ID" value="TAA75951.1"/>
    <property type="molecule type" value="Genomic_DNA"/>
</dbReference>
<keyword evidence="2" id="KW-1185">Reference proteome</keyword>
<dbReference type="Proteomes" id="UP000316238">
    <property type="component" value="Unassembled WGS sequence"/>
</dbReference>
<organism evidence="1 2">
    <name type="scientific">Candidatus Electronema aureum</name>
    <dbReference type="NCBI Taxonomy" id="2005002"/>
    <lineage>
        <taxon>Bacteria</taxon>
        <taxon>Pseudomonadati</taxon>
        <taxon>Thermodesulfobacteriota</taxon>
        <taxon>Desulfobulbia</taxon>
        <taxon>Desulfobulbales</taxon>
        <taxon>Desulfobulbaceae</taxon>
        <taxon>Candidatus Electronema</taxon>
    </lineage>
</organism>
<proteinExistence type="predicted"/>
<gene>
    <name evidence="1" type="ORF">CDV28_10273</name>
</gene>
<accession>A0A521G4Z1</accession>
<comment type="caution">
    <text evidence="1">The sequence shown here is derived from an EMBL/GenBank/DDBJ whole genome shotgun (WGS) entry which is preliminary data.</text>
</comment>
<dbReference type="AlphaFoldDB" id="A0A521G4Z1"/>
<evidence type="ECO:0000313" key="2">
    <source>
        <dbReference type="Proteomes" id="UP000316238"/>
    </source>
</evidence>
<reference evidence="1" key="1">
    <citation type="submission" date="2017-07" db="EMBL/GenBank/DDBJ databases">
        <title>The cable genome - Insights into the physiology and evolution of filamentous bacteria capable of sulfide oxidation via long distance electron transfer.</title>
        <authorList>
            <person name="Thorup C."/>
            <person name="Bjerg J.T."/>
            <person name="Schreiber L."/>
            <person name="Nielsen L.P."/>
            <person name="Kjeldsen K.U."/>
            <person name="Boesen T."/>
            <person name="Boggild A."/>
            <person name="Meysman F."/>
            <person name="Geelhoed J."/>
            <person name="Schramm A."/>
        </authorList>
    </citation>
    <scope>NUCLEOTIDE SEQUENCE [LARGE SCALE GENOMIC DNA]</scope>
    <source>
        <strain evidence="1">GS</strain>
    </source>
</reference>
<evidence type="ECO:0000313" key="1">
    <source>
        <dbReference type="EMBL" id="TAA75951.1"/>
    </source>
</evidence>
<sequence length="68" mass="7667">MNRTARLRDIDLIKQDISRSVWINMAIMFQASQPLPAQRTDKLEILQAGVSTVKKDKLRLKSALAGCL</sequence>
<name>A0A521G4Z1_9BACT</name>
<protein>
    <submittedName>
        <fullName evidence="1">Uncharacterized protein</fullName>
    </submittedName>
</protein>